<dbReference type="PATRIC" id="fig|649747.3.peg.3145"/>
<dbReference type="EMBL" id="AWSJ01000206">
    <property type="protein sequence ID" value="ERI08440.1"/>
    <property type="molecule type" value="Genomic_DNA"/>
</dbReference>
<accession>U1X0D1</accession>
<dbReference type="AlphaFoldDB" id="U1X0D1"/>
<name>U1X0D1_ANEAE</name>
<keyword evidence="2" id="KW-1185">Reference proteome</keyword>
<proteinExistence type="predicted"/>
<organism evidence="1 2">
    <name type="scientific">Aneurinibacillus aneurinilyticus ATCC 12856</name>
    <dbReference type="NCBI Taxonomy" id="649747"/>
    <lineage>
        <taxon>Bacteria</taxon>
        <taxon>Bacillati</taxon>
        <taxon>Bacillota</taxon>
        <taxon>Bacilli</taxon>
        <taxon>Bacillales</taxon>
        <taxon>Paenibacillaceae</taxon>
        <taxon>Aneurinibacillus group</taxon>
        <taxon>Aneurinibacillus</taxon>
    </lineage>
</organism>
<dbReference type="STRING" id="649747.HMPREF0083_03462"/>
<evidence type="ECO:0000313" key="2">
    <source>
        <dbReference type="Proteomes" id="UP000016511"/>
    </source>
</evidence>
<dbReference type="Proteomes" id="UP000016511">
    <property type="component" value="Unassembled WGS sequence"/>
</dbReference>
<evidence type="ECO:0000313" key="1">
    <source>
        <dbReference type="EMBL" id="ERI08440.1"/>
    </source>
</evidence>
<comment type="caution">
    <text evidence="1">The sequence shown here is derived from an EMBL/GenBank/DDBJ whole genome shotgun (WGS) entry which is preliminary data.</text>
</comment>
<dbReference type="eggNOG" id="ENOG5032Y5Z">
    <property type="taxonomic scope" value="Bacteria"/>
</dbReference>
<reference evidence="1 2" key="1">
    <citation type="submission" date="2013-08" db="EMBL/GenBank/DDBJ databases">
        <authorList>
            <person name="Weinstock G."/>
            <person name="Sodergren E."/>
            <person name="Wylie T."/>
            <person name="Fulton L."/>
            <person name="Fulton R."/>
            <person name="Fronick C."/>
            <person name="O'Laughlin M."/>
            <person name="Godfrey J."/>
            <person name="Miner T."/>
            <person name="Herter B."/>
            <person name="Appelbaum E."/>
            <person name="Cordes M."/>
            <person name="Lek S."/>
            <person name="Wollam A."/>
            <person name="Pepin K.H."/>
            <person name="Palsikar V.B."/>
            <person name="Mitreva M."/>
            <person name="Wilson R.K."/>
        </authorList>
    </citation>
    <scope>NUCLEOTIDE SEQUENCE [LARGE SCALE GENOMIC DNA]</scope>
    <source>
        <strain evidence="1 2">ATCC 12856</strain>
    </source>
</reference>
<gene>
    <name evidence="1" type="ORF">HMPREF0083_03462</name>
</gene>
<dbReference type="HOGENOM" id="CLU_117097_0_0_9"/>
<sequence length="182" mass="18729">MKWGAYCPLDPDNVCIEGGKDMKKWGYGVAGAALAVIIGTLSTGAAAPAQPGSDADPVVTKSYVEQIRQDILNQVKGQSGSGTQNPAPGSGSATLVVEKVEEGSTVIGYAGTELILRTGKAVAQTPAGDGYGLPDLTAGTNITKGKNVPANHHLLLPQNDERGLKVVKGPAYVMIRGAYVIK</sequence>
<protein>
    <submittedName>
        <fullName evidence="1">Uncharacterized protein</fullName>
    </submittedName>
</protein>